<name>A4A217_9BACT</name>
<dbReference type="EMBL" id="AANZ01000040">
    <property type="protein sequence ID" value="EAQ77179.1"/>
    <property type="molecule type" value="Genomic_DNA"/>
</dbReference>
<dbReference type="Proteomes" id="UP000004358">
    <property type="component" value="Unassembled WGS sequence"/>
</dbReference>
<dbReference type="RefSeq" id="WP_002650517.1">
    <property type="nucleotide sequence ID" value="NZ_CH672376.1"/>
</dbReference>
<dbReference type="AlphaFoldDB" id="A4A217"/>
<sequence length="176" mass="19413">MNIQSWGSAVKRLLAELQEIDFGTPLGENVLPDPQPTEEVQKHIDRVGLQDGTRLAEFYSYCDGVSWPDVHVGYYVSPIDRIADVREGDPTELVGGPNEGPVQLIGSDGSGRLFVMRKQEQDVLILPPGEIVDGKYDDADGRSVWVAIDLKTFLQLLHDDLKAVVLDTPEHSFLGS</sequence>
<proteinExistence type="predicted"/>
<dbReference type="eggNOG" id="ENOG502ZIJZ">
    <property type="taxonomic scope" value="Bacteria"/>
</dbReference>
<protein>
    <recommendedName>
        <fullName evidence="3">Knr4/Smi1-like domain-containing protein</fullName>
    </recommendedName>
</protein>
<dbReference type="HOGENOM" id="CLU_1546472_0_0_0"/>
<reference evidence="1 2" key="1">
    <citation type="submission" date="2006-02" db="EMBL/GenBank/DDBJ databases">
        <authorList>
            <person name="Amann R."/>
            <person name="Ferriera S."/>
            <person name="Johnson J."/>
            <person name="Kravitz S."/>
            <person name="Halpern A."/>
            <person name="Remington K."/>
            <person name="Beeson K."/>
            <person name="Tran B."/>
            <person name="Rogers Y.-H."/>
            <person name="Friedman R."/>
            <person name="Venter J.C."/>
        </authorList>
    </citation>
    <scope>NUCLEOTIDE SEQUENCE [LARGE SCALE GENOMIC DNA]</scope>
    <source>
        <strain evidence="1 2">DSM 3645</strain>
    </source>
</reference>
<accession>A4A217</accession>
<gene>
    <name evidence="1" type="ORF">DSM3645_13093</name>
</gene>
<dbReference type="OrthoDB" id="266127at2"/>
<dbReference type="STRING" id="314230.DSM3645_13093"/>
<evidence type="ECO:0008006" key="3">
    <source>
        <dbReference type="Google" id="ProtNLM"/>
    </source>
</evidence>
<evidence type="ECO:0000313" key="2">
    <source>
        <dbReference type="Proteomes" id="UP000004358"/>
    </source>
</evidence>
<organism evidence="1 2">
    <name type="scientific">Blastopirellula marina DSM 3645</name>
    <dbReference type="NCBI Taxonomy" id="314230"/>
    <lineage>
        <taxon>Bacteria</taxon>
        <taxon>Pseudomonadati</taxon>
        <taxon>Planctomycetota</taxon>
        <taxon>Planctomycetia</taxon>
        <taxon>Pirellulales</taxon>
        <taxon>Pirellulaceae</taxon>
        <taxon>Blastopirellula</taxon>
    </lineage>
</organism>
<evidence type="ECO:0000313" key="1">
    <source>
        <dbReference type="EMBL" id="EAQ77179.1"/>
    </source>
</evidence>
<comment type="caution">
    <text evidence="1">The sequence shown here is derived from an EMBL/GenBank/DDBJ whole genome shotgun (WGS) entry which is preliminary data.</text>
</comment>